<comment type="caution">
    <text evidence="2">The sequence shown here is derived from an EMBL/GenBank/DDBJ whole genome shotgun (WGS) entry which is preliminary data.</text>
</comment>
<reference evidence="2 3" key="1">
    <citation type="submission" date="2024-07" db="EMBL/GenBank/DDBJ databases">
        <title>Luteimonas salilacus sp. nov., isolated from the shore soil of Salt Lake in Tibet of China.</title>
        <authorList>
            <person name="Zhang X."/>
            <person name="Li A."/>
        </authorList>
    </citation>
    <scope>NUCLEOTIDE SEQUENCE [LARGE SCALE GENOMIC DNA]</scope>
    <source>
        <strain evidence="2 3">B3-2-R+30</strain>
    </source>
</reference>
<organism evidence="2 3">
    <name type="scientific">Luteimonas salinilitoris</name>
    <dbReference type="NCBI Taxonomy" id="3237697"/>
    <lineage>
        <taxon>Bacteria</taxon>
        <taxon>Pseudomonadati</taxon>
        <taxon>Pseudomonadota</taxon>
        <taxon>Gammaproteobacteria</taxon>
        <taxon>Lysobacterales</taxon>
        <taxon>Lysobacteraceae</taxon>
        <taxon>Luteimonas</taxon>
    </lineage>
</organism>
<feature type="chain" id="PRO_5045886767" evidence="1">
    <location>
        <begin position="22"/>
        <end position="115"/>
    </location>
</feature>
<dbReference type="Pfam" id="PF13103">
    <property type="entry name" value="TonB_2"/>
    <property type="match status" value="1"/>
</dbReference>
<evidence type="ECO:0000256" key="1">
    <source>
        <dbReference type="SAM" id="SignalP"/>
    </source>
</evidence>
<gene>
    <name evidence="2" type="ORF">AB6713_06005</name>
</gene>
<dbReference type="SUPFAM" id="SSF74653">
    <property type="entry name" value="TolA/TonB C-terminal domain"/>
    <property type="match status" value="1"/>
</dbReference>
<keyword evidence="1" id="KW-0732">Signal</keyword>
<feature type="signal peptide" evidence="1">
    <location>
        <begin position="1"/>
        <end position="21"/>
    </location>
</feature>
<sequence length="115" mass="12286">MKILATVLLLVSACAASPTGATDVSALAEWTSAVQQRILSNWSRPPGQPETSPRCLICLKISATGVVESAEFKEPCGAAAFEQSVRLAVQRSSPLPLPRDPAVFQRSLVLNFHAR</sequence>
<dbReference type="Proteomes" id="UP001566331">
    <property type="component" value="Unassembled WGS sequence"/>
</dbReference>
<proteinExistence type="predicted"/>
<evidence type="ECO:0000313" key="3">
    <source>
        <dbReference type="Proteomes" id="UP001566331"/>
    </source>
</evidence>
<protein>
    <submittedName>
        <fullName evidence="2">Energy transducer TonB</fullName>
    </submittedName>
</protein>
<dbReference type="Gene3D" id="3.30.1150.10">
    <property type="match status" value="1"/>
</dbReference>
<keyword evidence="3" id="KW-1185">Reference proteome</keyword>
<accession>A0ABV4HS14</accession>
<evidence type="ECO:0000313" key="2">
    <source>
        <dbReference type="EMBL" id="MEZ0474170.1"/>
    </source>
</evidence>
<dbReference type="RefSeq" id="WP_370564164.1">
    <property type="nucleotide sequence ID" value="NZ_JBFWIB010000006.1"/>
</dbReference>
<dbReference type="EMBL" id="JBFWIC010000005">
    <property type="protein sequence ID" value="MEZ0474170.1"/>
    <property type="molecule type" value="Genomic_DNA"/>
</dbReference>
<name>A0ABV4HS14_9GAMM</name>